<gene>
    <name evidence="2" type="ORF">CC86DRAFT_467938</name>
</gene>
<protein>
    <submittedName>
        <fullName evidence="2">Uncharacterized protein</fullName>
    </submittedName>
</protein>
<dbReference type="AlphaFoldDB" id="A0A6A6ZXW1"/>
<feature type="coiled-coil region" evidence="1">
    <location>
        <begin position="102"/>
        <end position="133"/>
    </location>
</feature>
<keyword evidence="3" id="KW-1185">Reference proteome</keyword>
<sequence>MLSSRGFLLVDDSLHDSHPCLMVTSDVFRVLCTTLATHRKYTAAARWRDSQFRKIDSRIQATDASKRQNVQVIEELAKGAMQLEAHECDELIESMKIFMDEITRKNEERASLIERRNNMMQNAKDAEQKARERLLPMVQILDSVFGNLGVLPEMDNIDMPPAVPIIRRCVTNEINPPAVVIGEDHSDEETAKTDLVKTLTQG</sequence>
<proteinExistence type="predicted"/>
<accession>A0A6A6ZXW1</accession>
<name>A0A6A6ZXW1_9PLEO</name>
<dbReference type="Proteomes" id="UP000799424">
    <property type="component" value="Unassembled WGS sequence"/>
</dbReference>
<evidence type="ECO:0000313" key="2">
    <source>
        <dbReference type="EMBL" id="KAF2825528.1"/>
    </source>
</evidence>
<keyword evidence="1" id="KW-0175">Coiled coil</keyword>
<dbReference type="EMBL" id="MU006228">
    <property type="protein sequence ID" value="KAF2825528.1"/>
    <property type="molecule type" value="Genomic_DNA"/>
</dbReference>
<evidence type="ECO:0000256" key="1">
    <source>
        <dbReference type="SAM" id="Coils"/>
    </source>
</evidence>
<reference evidence="2" key="1">
    <citation type="journal article" date="2020" name="Stud. Mycol.">
        <title>101 Dothideomycetes genomes: a test case for predicting lifestyles and emergence of pathogens.</title>
        <authorList>
            <person name="Haridas S."/>
            <person name="Albert R."/>
            <person name="Binder M."/>
            <person name="Bloem J."/>
            <person name="Labutti K."/>
            <person name="Salamov A."/>
            <person name="Andreopoulos B."/>
            <person name="Baker S."/>
            <person name="Barry K."/>
            <person name="Bills G."/>
            <person name="Bluhm B."/>
            <person name="Cannon C."/>
            <person name="Castanera R."/>
            <person name="Culley D."/>
            <person name="Daum C."/>
            <person name="Ezra D."/>
            <person name="Gonzalez J."/>
            <person name="Henrissat B."/>
            <person name="Kuo A."/>
            <person name="Liang C."/>
            <person name="Lipzen A."/>
            <person name="Lutzoni F."/>
            <person name="Magnuson J."/>
            <person name="Mondo S."/>
            <person name="Nolan M."/>
            <person name="Ohm R."/>
            <person name="Pangilinan J."/>
            <person name="Park H.-J."/>
            <person name="Ramirez L."/>
            <person name="Alfaro M."/>
            <person name="Sun H."/>
            <person name="Tritt A."/>
            <person name="Yoshinaga Y."/>
            <person name="Zwiers L.-H."/>
            <person name="Turgeon B."/>
            <person name="Goodwin S."/>
            <person name="Spatafora J."/>
            <person name="Crous P."/>
            <person name="Grigoriev I."/>
        </authorList>
    </citation>
    <scope>NUCLEOTIDE SEQUENCE</scope>
    <source>
        <strain evidence="2">CBS 113818</strain>
    </source>
</reference>
<evidence type="ECO:0000313" key="3">
    <source>
        <dbReference type="Proteomes" id="UP000799424"/>
    </source>
</evidence>
<organism evidence="2 3">
    <name type="scientific">Ophiobolus disseminans</name>
    <dbReference type="NCBI Taxonomy" id="1469910"/>
    <lineage>
        <taxon>Eukaryota</taxon>
        <taxon>Fungi</taxon>
        <taxon>Dikarya</taxon>
        <taxon>Ascomycota</taxon>
        <taxon>Pezizomycotina</taxon>
        <taxon>Dothideomycetes</taxon>
        <taxon>Pleosporomycetidae</taxon>
        <taxon>Pleosporales</taxon>
        <taxon>Pleosporineae</taxon>
        <taxon>Phaeosphaeriaceae</taxon>
        <taxon>Ophiobolus</taxon>
    </lineage>
</organism>